<dbReference type="AlphaFoldDB" id="A0A3Q7FQ59"/>
<keyword evidence="2" id="KW-1185">Reference proteome</keyword>
<evidence type="ECO:0000313" key="1">
    <source>
        <dbReference type="EnsemblPlants" id="Solyc03g097810.1.1.1"/>
    </source>
</evidence>
<dbReference type="EnsemblPlants" id="Solyc03g097810.1.1">
    <property type="protein sequence ID" value="Solyc03g097810.1.1.1"/>
    <property type="gene ID" value="Solyc03g097810.1"/>
</dbReference>
<sequence>MGTQHPKICVICILGIYQSLKIFYVKVFRDTIYLLEKYIIPIKFKNLKISLQK</sequence>
<evidence type="ECO:0000313" key="2">
    <source>
        <dbReference type="Proteomes" id="UP000004994"/>
    </source>
</evidence>
<organism evidence="1">
    <name type="scientific">Solanum lycopersicum</name>
    <name type="common">Tomato</name>
    <name type="synonym">Lycopersicon esculentum</name>
    <dbReference type="NCBI Taxonomy" id="4081"/>
    <lineage>
        <taxon>Eukaryota</taxon>
        <taxon>Viridiplantae</taxon>
        <taxon>Streptophyta</taxon>
        <taxon>Embryophyta</taxon>
        <taxon>Tracheophyta</taxon>
        <taxon>Spermatophyta</taxon>
        <taxon>Magnoliopsida</taxon>
        <taxon>eudicotyledons</taxon>
        <taxon>Gunneridae</taxon>
        <taxon>Pentapetalae</taxon>
        <taxon>asterids</taxon>
        <taxon>lamiids</taxon>
        <taxon>Solanales</taxon>
        <taxon>Solanaceae</taxon>
        <taxon>Solanoideae</taxon>
        <taxon>Solaneae</taxon>
        <taxon>Solanum</taxon>
        <taxon>Solanum subgen. Lycopersicon</taxon>
    </lineage>
</organism>
<dbReference type="Proteomes" id="UP000004994">
    <property type="component" value="Chromosome 3"/>
</dbReference>
<reference evidence="1" key="1">
    <citation type="journal article" date="2012" name="Nature">
        <title>The tomato genome sequence provides insights into fleshy fruit evolution.</title>
        <authorList>
            <consortium name="Tomato Genome Consortium"/>
        </authorList>
    </citation>
    <scope>NUCLEOTIDE SEQUENCE [LARGE SCALE GENOMIC DNA]</scope>
    <source>
        <strain evidence="1">cv. Heinz 1706</strain>
    </source>
</reference>
<dbReference type="PaxDb" id="4081-Solyc03g097810.1.1"/>
<dbReference type="Gramene" id="Solyc03g097810.1.1">
    <property type="protein sequence ID" value="Solyc03g097810.1.1.1"/>
    <property type="gene ID" value="Solyc03g097810.1"/>
</dbReference>
<name>A0A3Q7FQ59_SOLLC</name>
<reference evidence="1" key="2">
    <citation type="submission" date="2019-01" db="UniProtKB">
        <authorList>
            <consortium name="EnsemblPlants"/>
        </authorList>
    </citation>
    <scope>IDENTIFICATION</scope>
    <source>
        <strain evidence="1">cv. Heinz 1706</strain>
    </source>
</reference>
<protein>
    <submittedName>
        <fullName evidence="1">Uncharacterized protein</fullName>
    </submittedName>
</protein>
<dbReference type="InParanoid" id="A0A3Q7FQ59"/>
<proteinExistence type="predicted"/>
<accession>A0A3Q7FQ59</accession>